<gene>
    <name evidence="2" type="ORF">Thena_1118</name>
</gene>
<keyword evidence="1" id="KW-0812">Transmembrane</keyword>
<evidence type="ECO:0000256" key="1">
    <source>
        <dbReference type="SAM" id="Phobius"/>
    </source>
</evidence>
<dbReference type="Proteomes" id="UP000011765">
    <property type="component" value="Chromosome"/>
</dbReference>
<dbReference type="HOGENOM" id="CLU_208491_0_0_9"/>
<dbReference type="AlphaFoldDB" id="M1E8Y8"/>
<name>M1E8Y8_9BACT</name>
<evidence type="ECO:0000313" key="3">
    <source>
        <dbReference type="Proteomes" id="UP000011765"/>
    </source>
</evidence>
<reference evidence="2 3" key="1">
    <citation type="submission" date="2011-04" db="EMBL/GenBank/DDBJ databases">
        <title>The complete genome of Thermodesulfobium narugense DSM 14796.</title>
        <authorList>
            <consortium name="US DOE Joint Genome Institute (JGI-PGF)"/>
            <person name="Lucas S."/>
            <person name="Han J."/>
            <person name="Lapidus A."/>
            <person name="Bruce D."/>
            <person name="Goodwin L."/>
            <person name="Pitluck S."/>
            <person name="Peters L."/>
            <person name="Kyrpides N."/>
            <person name="Mavromatis K."/>
            <person name="Pagani I."/>
            <person name="Ivanova N."/>
            <person name="Ovchinnikova G."/>
            <person name="Zhang X."/>
            <person name="Saunders L."/>
            <person name="Detter J.C."/>
            <person name="Tapia R."/>
            <person name="Han C."/>
            <person name="Land M."/>
            <person name="Hauser L."/>
            <person name="Markowitz V."/>
            <person name="Cheng J.-F."/>
            <person name="Hugenholtz P."/>
            <person name="Woyke T."/>
            <person name="Wu D."/>
            <person name="Spring S."/>
            <person name="Schroeder M."/>
            <person name="Brambilla E."/>
            <person name="Klenk H.-P."/>
            <person name="Eisen J.A."/>
        </authorList>
    </citation>
    <scope>NUCLEOTIDE SEQUENCE [LARGE SCALE GENOMIC DNA]</scope>
    <source>
        <strain evidence="2 3">DSM 14796</strain>
    </source>
</reference>
<dbReference type="KEGG" id="tnr:Thena_1118"/>
<dbReference type="STRING" id="747365.Thena_1118"/>
<accession>M1E8Y8</accession>
<keyword evidence="3" id="KW-1185">Reference proteome</keyword>
<organism evidence="2 3">
    <name type="scientific">Thermodesulfobium narugense DSM 14796</name>
    <dbReference type="NCBI Taxonomy" id="747365"/>
    <lineage>
        <taxon>Bacteria</taxon>
        <taxon>Pseudomonadati</taxon>
        <taxon>Thermodesulfobiota</taxon>
        <taxon>Thermodesulfobiia</taxon>
        <taxon>Thermodesulfobiales</taxon>
        <taxon>Thermodesulfobiaceae</taxon>
        <taxon>Thermodesulfobium</taxon>
    </lineage>
</organism>
<keyword evidence="1" id="KW-0472">Membrane</keyword>
<protein>
    <submittedName>
        <fullName evidence="2">Uncharacterized protein</fullName>
    </submittedName>
</protein>
<evidence type="ECO:0000313" key="2">
    <source>
        <dbReference type="EMBL" id="AEE14739.1"/>
    </source>
</evidence>
<feature type="transmembrane region" description="Helical" evidence="1">
    <location>
        <begin position="30"/>
        <end position="50"/>
    </location>
</feature>
<sequence>MFKMVENRKPYEQAFFASKPLWFTKFLRTFFFWQLIKFMIINFKMTLMLLRSHRG</sequence>
<proteinExistence type="predicted"/>
<keyword evidence="1" id="KW-1133">Transmembrane helix</keyword>
<dbReference type="EMBL" id="CP002690">
    <property type="protein sequence ID" value="AEE14739.1"/>
    <property type="molecule type" value="Genomic_DNA"/>
</dbReference>